<feature type="region of interest" description="Disordered" evidence="1">
    <location>
        <begin position="208"/>
        <end position="231"/>
    </location>
</feature>
<accession>A0AAX6MVX4</accession>
<dbReference type="Proteomes" id="UP001369815">
    <property type="component" value="Unassembled WGS sequence"/>
</dbReference>
<dbReference type="EMBL" id="JBANMG010000002">
    <property type="protein sequence ID" value="KAK6956341.1"/>
    <property type="molecule type" value="Genomic_DNA"/>
</dbReference>
<sequence length="231" mass="26285">MEDSGFNLAEMNVALPRVCDICGTMVVDEHLPDLVLYFFSPMGFYDDAWKDVEYECTRCQLSDKAGISDALRAVYDAREDMFTTEMFEALINDLNISGAFTDPRTWVDLQPIVWKWRHRIHLDVLFQQVELVLGSEWAVTFFRAVADAAFKAVDETMFGDDNPHAKDEALKNAVAGVRQSMVDSIQGYEGLQSIFKYLEELLDAHGYGTQVSPPNDEYIEEYTSEESDKSE</sequence>
<proteinExistence type="predicted"/>
<comment type="caution">
    <text evidence="2">The sequence shown here is derived from an EMBL/GenBank/DDBJ whole genome shotgun (WGS) entry which is preliminary data.</text>
</comment>
<organism evidence="2 3">
    <name type="scientific">Daldinia eschscholtzii</name>
    <dbReference type="NCBI Taxonomy" id="292717"/>
    <lineage>
        <taxon>Eukaryota</taxon>
        <taxon>Fungi</taxon>
        <taxon>Dikarya</taxon>
        <taxon>Ascomycota</taxon>
        <taxon>Pezizomycotina</taxon>
        <taxon>Sordariomycetes</taxon>
        <taxon>Xylariomycetidae</taxon>
        <taxon>Xylariales</taxon>
        <taxon>Hypoxylaceae</taxon>
        <taxon>Daldinia</taxon>
    </lineage>
</organism>
<gene>
    <name evidence="2" type="ORF">Daesc_001617</name>
</gene>
<dbReference type="AlphaFoldDB" id="A0AAX6MVX4"/>
<protein>
    <submittedName>
        <fullName evidence="2">Uncharacterized protein</fullName>
    </submittedName>
</protein>
<evidence type="ECO:0000256" key="1">
    <source>
        <dbReference type="SAM" id="MobiDB-lite"/>
    </source>
</evidence>
<reference evidence="2 3" key="1">
    <citation type="journal article" date="2024" name="Front Chem Biol">
        <title>Unveiling the potential of Daldinia eschscholtzii MFLUCC 19-0629 through bioactivity and bioinformatics studies for enhanced sustainable agriculture production.</title>
        <authorList>
            <person name="Brooks S."/>
            <person name="Weaver J.A."/>
            <person name="Klomchit A."/>
            <person name="Alharthi S.A."/>
            <person name="Onlamun T."/>
            <person name="Nurani R."/>
            <person name="Vong T.K."/>
            <person name="Alberti F."/>
            <person name="Greco C."/>
        </authorList>
    </citation>
    <scope>NUCLEOTIDE SEQUENCE [LARGE SCALE GENOMIC DNA]</scope>
    <source>
        <strain evidence="2">MFLUCC 19-0629</strain>
    </source>
</reference>
<evidence type="ECO:0000313" key="3">
    <source>
        <dbReference type="Proteomes" id="UP001369815"/>
    </source>
</evidence>
<keyword evidence="3" id="KW-1185">Reference proteome</keyword>
<name>A0AAX6MVX4_9PEZI</name>
<evidence type="ECO:0000313" key="2">
    <source>
        <dbReference type="EMBL" id="KAK6956341.1"/>
    </source>
</evidence>